<protein>
    <recommendedName>
        <fullName evidence="1">Co-chaperone DjlA N-terminal domain-containing protein</fullName>
    </recommendedName>
</protein>
<proteinExistence type="predicted"/>
<dbReference type="Gene3D" id="1.10.3680.10">
    <property type="entry name" value="TerB-like"/>
    <property type="match status" value="1"/>
</dbReference>
<evidence type="ECO:0000313" key="2">
    <source>
        <dbReference type="EMBL" id="OZV69706.1"/>
    </source>
</evidence>
<sequence>MTVALLQHISYLFYAIAKADNTLSMDEYRSLTEILKRHWTSLDEEQIEVITTQFNALQKANRSPESCFDAFIAYVHQHPEEFTKALRTLLLRSANKIAYAFAKMSKNELHYIAKLSLEFKKINT</sequence>
<dbReference type="OrthoDB" id="979732at2"/>
<evidence type="ECO:0000313" key="3">
    <source>
        <dbReference type="Proteomes" id="UP000216840"/>
    </source>
</evidence>
<organism evidence="2 3">
    <name type="scientific">Winogradskyella aurantia</name>
    <dbReference type="NCBI Taxonomy" id="1915063"/>
    <lineage>
        <taxon>Bacteria</taxon>
        <taxon>Pseudomonadati</taxon>
        <taxon>Bacteroidota</taxon>
        <taxon>Flavobacteriia</taxon>
        <taxon>Flavobacteriales</taxon>
        <taxon>Flavobacteriaceae</taxon>
        <taxon>Winogradskyella</taxon>
    </lineage>
</organism>
<dbReference type="InterPro" id="IPR007791">
    <property type="entry name" value="DjlA_N"/>
</dbReference>
<dbReference type="EMBL" id="NGJN01000002">
    <property type="protein sequence ID" value="OZV69706.1"/>
    <property type="molecule type" value="Genomic_DNA"/>
</dbReference>
<gene>
    <name evidence="2" type="ORF">CA834_03530</name>
</gene>
<dbReference type="Proteomes" id="UP000216840">
    <property type="component" value="Unassembled WGS sequence"/>
</dbReference>
<dbReference type="AlphaFoldDB" id="A0A265UWN3"/>
<evidence type="ECO:0000259" key="1">
    <source>
        <dbReference type="Pfam" id="PF05099"/>
    </source>
</evidence>
<accession>A0A265UWN3</accession>
<dbReference type="SUPFAM" id="SSF158682">
    <property type="entry name" value="TerB-like"/>
    <property type="match status" value="1"/>
</dbReference>
<reference evidence="2 3" key="1">
    <citation type="submission" date="2017-05" db="EMBL/GenBank/DDBJ databases">
        <title>The draft genome sequence of Idiomarina salinarum WNB302.</title>
        <authorList>
            <person name="Sun Y."/>
            <person name="Chen B."/>
            <person name="Du Z."/>
        </authorList>
    </citation>
    <scope>NUCLEOTIDE SEQUENCE [LARGE SCALE GENOMIC DNA]</scope>
    <source>
        <strain evidence="2 3">WNB302</strain>
    </source>
</reference>
<dbReference type="Pfam" id="PF05099">
    <property type="entry name" value="TerB"/>
    <property type="match status" value="1"/>
</dbReference>
<name>A0A265UWN3_9FLAO</name>
<dbReference type="CDD" id="cd07177">
    <property type="entry name" value="terB_like"/>
    <property type="match status" value="1"/>
</dbReference>
<feature type="domain" description="Co-chaperone DjlA N-terminal" evidence="1">
    <location>
        <begin position="12"/>
        <end position="116"/>
    </location>
</feature>
<comment type="caution">
    <text evidence="2">The sequence shown here is derived from an EMBL/GenBank/DDBJ whole genome shotgun (WGS) entry which is preliminary data.</text>
</comment>
<dbReference type="RefSeq" id="WP_094967298.1">
    <property type="nucleotide sequence ID" value="NZ_NGJN01000002.1"/>
</dbReference>
<keyword evidence="3" id="KW-1185">Reference proteome</keyword>
<dbReference type="InterPro" id="IPR029024">
    <property type="entry name" value="TerB-like"/>
</dbReference>